<gene>
    <name evidence="2" type="ORF">tloyanaT_07540</name>
</gene>
<feature type="region of interest" description="Disordered" evidence="1">
    <location>
        <begin position="31"/>
        <end position="91"/>
    </location>
</feature>
<sequence length="255" mass="28465">MNNFVKLLLIALFGAAAGYQLYPIVNATSLDSSQHGTTEQSENHKKAQTTVSESANNQLAHANKAPSSVEKMSNESQSAKAQSTDLAISPQNQNSGEELLTEDSYAVQELQQWSIEHKEKLNQMIDSNMPSSISSSMKSSISRNNQMLNDMPLQQDHAVDADWAYLMEQDIRAYIAQHELSPSFDLLNVSCKQLTCDVMGIENEAGIWFQIYRGFYSFKNIKFPNEGSKPVNVSRMDNGITYIYAQIMFKPSSNS</sequence>
<feature type="compositionally biased region" description="Polar residues" evidence="1">
    <location>
        <begin position="31"/>
        <end position="40"/>
    </location>
</feature>
<reference evidence="2 3" key="1">
    <citation type="submission" date="2023-03" db="EMBL/GenBank/DDBJ databases">
        <title>Thalassotalea loyana LMG 22536T draft genome sequence.</title>
        <authorList>
            <person name="Sawabe T."/>
        </authorList>
    </citation>
    <scope>NUCLEOTIDE SEQUENCE [LARGE SCALE GENOMIC DNA]</scope>
    <source>
        <strain evidence="2 3">LMG 22536</strain>
    </source>
</reference>
<organism evidence="2 3">
    <name type="scientific">Thalassotalea loyana</name>
    <dbReference type="NCBI Taxonomy" id="280483"/>
    <lineage>
        <taxon>Bacteria</taxon>
        <taxon>Pseudomonadati</taxon>
        <taxon>Pseudomonadota</taxon>
        <taxon>Gammaproteobacteria</taxon>
        <taxon>Alteromonadales</taxon>
        <taxon>Colwelliaceae</taxon>
        <taxon>Thalassotalea</taxon>
    </lineage>
</organism>
<evidence type="ECO:0000313" key="3">
    <source>
        <dbReference type="Proteomes" id="UP001157134"/>
    </source>
</evidence>
<evidence type="ECO:0000313" key="2">
    <source>
        <dbReference type="EMBL" id="GLX84502.1"/>
    </source>
</evidence>
<keyword evidence="3" id="KW-1185">Reference proteome</keyword>
<evidence type="ECO:0000256" key="1">
    <source>
        <dbReference type="SAM" id="MobiDB-lite"/>
    </source>
</evidence>
<dbReference type="Proteomes" id="UP001157134">
    <property type="component" value="Unassembled WGS sequence"/>
</dbReference>
<dbReference type="RefSeq" id="WP_284296089.1">
    <property type="nucleotide sequence ID" value="NZ_BSSV01000001.1"/>
</dbReference>
<name>A0ABQ6HA65_9GAMM</name>
<protein>
    <submittedName>
        <fullName evidence="2">Uncharacterized protein</fullName>
    </submittedName>
</protein>
<comment type="caution">
    <text evidence="2">The sequence shown here is derived from an EMBL/GenBank/DDBJ whole genome shotgun (WGS) entry which is preliminary data.</text>
</comment>
<feature type="compositionally biased region" description="Polar residues" evidence="1">
    <location>
        <begin position="48"/>
        <end position="60"/>
    </location>
</feature>
<proteinExistence type="predicted"/>
<accession>A0ABQ6HA65</accession>
<dbReference type="EMBL" id="BSSV01000001">
    <property type="protein sequence ID" value="GLX84502.1"/>
    <property type="molecule type" value="Genomic_DNA"/>
</dbReference>
<feature type="compositionally biased region" description="Polar residues" evidence="1">
    <location>
        <begin position="70"/>
        <end position="91"/>
    </location>
</feature>